<organism evidence="1 2">
    <name type="scientific">Manihot esculenta</name>
    <name type="common">Cassava</name>
    <name type="synonym">Jatropha manihot</name>
    <dbReference type="NCBI Taxonomy" id="3983"/>
    <lineage>
        <taxon>Eukaryota</taxon>
        <taxon>Viridiplantae</taxon>
        <taxon>Streptophyta</taxon>
        <taxon>Embryophyta</taxon>
        <taxon>Tracheophyta</taxon>
        <taxon>Spermatophyta</taxon>
        <taxon>Magnoliopsida</taxon>
        <taxon>eudicotyledons</taxon>
        <taxon>Gunneridae</taxon>
        <taxon>Pentapetalae</taxon>
        <taxon>rosids</taxon>
        <taxon>fabids</taxon>
        <taxon>Malpighiales</taxon>
        <taxon>Euphorbiaceae</taxon>
        <taxon>Crotonoideae</taxon>
        <taxon>Manihoteae</taxon>
        <taxon>Manihot</taxon>
    </lineage>
</organism>
<sequence>MAASSLTISHLFFVDNSLFFVRANMLQTAQLKAGLTVYEGASSQCINLQKSAVSFSSNVLDEDRDTICQHFGIQEIEAHDTNLGMPTVVRHDRTKAFHFIVKKVAKRLAGWK</sequence>
<proteinExistence type="predicted"/>
<gene>
    <name evidence="1" type="ORF">MANES_01G037766v8</name>
</gene>
<keyword evidence="2" id="KW-1185">Reference proteome</keyword>
<dbReference type="EMBL" id="CM004387">
    <property type="protein sequence ID" value="KAG8661763.1"/>
    <property type="molecule type" value="Genomic_DNA"/>
</dbReference>
<dbReference type="Proteomes" id="UP000091857">
    <property type="component" value="Chromosome 1"/>
</dbReference>
<reference evidence="2" key="1">
    <citation type="journal article" date="2016" name="Nat. Biotechnol.">
        <title>Sequencing wild and cultivated cassava and related species reveals extensive interspecific hybridization and genetic diversity.</title>
        <authorList>
            <person name="Bredeson J.V."/>
            <person name="Lyons J.B."/>
            <person name="Prochnik S.E."/>
            <person name="Wu G.A."/>
            <person name="Ha C.M."/>
            <person name="Edsinger-Gonzales E."/>
            <person name="Grimwood J."/>
            <person name="Schmutz J."/>
            <person name="Rabbi I.Y."/>
            <person name="Egesi C."/>
            <person name="Nauluvula P."/>
            <person name="Lebot V."/>
            <person name="Ndunguru J."/>
            <person name="Mkamilo G."/>
            <person name="Bart R.S."/>
            <person name="Setter T.L."/>
            <person name="Gleadow R.M."/>
            <person name="Kulakow P."/>
            <person name="Ferguson M.E."/>
            <person name="Rounsley S."/>
            <person name="Rokhsar D.S."/>
        </authorList>
    </citation>
    <scope>NUCLEOTIDE SEQUENCE [LARGE SCALE GENOMIC DNA]</scope>
    <source>
        <strain evidence="2">cv. AM560-2</strain>
    </source>
</reference>
<evidence type="ECO:0000313" key="1">
    <source>
        <dbReference type="EMBL" id="KAG8661763.1"/>
    </source>
</evidence>
<protein>
    <submittedName>
        <fullName evidence="1">Uncharacterized protein</fullName>
    </submittedName>
</protein>
<name>A0ACB7ICI7_MANES</name>
<evidence type="ECO:0000313" key="2">
    <source>
        <dbReference type="Proteomes" id="UP000091857"/>
    </source>
</evidence>
<comment type="caution">
    <text evidence="1">The sequence shown here is derived from an EMBL/GenBank/DDBJ whole genome shotgun (WGS) entry which is preliminary data.</text>
</comment>
<accession>A0ACB7ICI7</accession>